<dbReference type="PATRIC" id="fig|1348663.4.peg.2486"/>
<organism evidence="1 2">
    <name type="scientific">Kitasatospora cheerisanensis KCTC 2395</name>
    <dbReference type="NCBI Taxonomy" id="1348663"/>
    <lineage>
        <taxon>Bacteria</taxon>
        <taxon>Bacillati</taxon>
        <taxon>Actinomycetota</taxon>
        <taxon>Actinomycetes</taxon>
        <taxon>Kitasatosporales</taxon>
        <taxon>Streptomycetaceae</taxon>
        <taxon>Kitasatospora</taxon>
    </lineage>
</organism>
<dbReference type="Proteomes" id="UP000027178">
    <property type="component" value="Unassembled WGS sequence"/>
</dbReference>
<dbReference type="EMBL" id="JNBY01000080">
    <property type="protein sequence ID" value="KDN85660.1"/>
    <property type="molecule type" value="Genomic_DNA"/>
</dbReference>
<keyword evidence="2" id="KW-1185">Reference proteome</keyword>
<reference evidence="1 2" key="1">
    <citation type="submission" date="2014-05" db="EMBL/GenBank/DDBJ databases">
        <title>Draft Genome Sequence of Kitasatospora cheerisanensis KCTC 2395.</title>
        <authorList>
            <person name="Nam D.H."/>
        </authorList>
    </citation>
    <scope>NUCLEOTIDE SEQUENCE [LARGE SCALE GENOMIC DNA]</scope>
    <source>
        <strain evidence="1 2">KCTC 2395</strain>
    </source>
</reference>
<dbReference type="HOGENOM" id="CLU_1728937_0_0_11"/>
<accession>A0A066Z673</accession>
<evidence type="ECO:0000313" key="2">
    <source>
        <dbReference type="Proteomes" id="UP000027178"/>
    </source>
</evidence>
<name>A0A066Z673_9ACTN</name>
<gene>
    <name evidence="1" type="ORF">KCH_25690</name>
</gene>
<sequence length="151" mass="15543">MGVGQAPARRARAGGRLMARVSSNAAVVAAQLEARAVAVPAAATAVVRHHAMILETAIRAAASGRPGPEVQSGDYRRSWGTEVRTVPGGAEAIVGTNRPQAARLEYGFVGADSLGRVYNQQPLPHVGPSVDRVGPLFAAAMARLAEQVVSG</sequence>
<dbReference type="eggNOG" id="ENOG5031HYK">
    <property type="taxonomic scope" value="Bacteria"/>
</dbReference>
<comment type="caution">
    <text evidence="1">The sequence shown here is derived from an EMBL/GenBank/DDBJ whole genome shotgun (WGS) entry which is preliminary data.</text>
</comment>
<protein>
    <submittedName>
        <fullName evidence="1">Phage protein, HK97 gp10 family protein</fullName>
    </submittedName>
</protein>
<proteinExistence type="predicted"/>
<dbReference type="AlphaFoldDB" id="A0A066Z673"/>
<evidence type="ECO:0000313" key="1">
    <source>
        <dbReference type="EMBL" id="KDN85660.1"/>
    </source>
</evidence>